<dbReference type="Pfam" id="PF00069">
    <property type="entry name" value="Pkinase"/>
    <property type="match status" value="1"/>
</dbReference>
<sequence length="623" mass="70153">MLKEKNLINSQRNSGDAGSEVILATKTVDSEVGSGNNKKQLWCYDYDHSKCSQTQENCTKKVACNPTNLDHETYCFSVIPVVQGVIDNEKSIKGCFSQPASGTKYCKQEKCLATSRGKNALYCCCTANYCNGEMANAENATFQAEAIPMFEEKIIPSYIQYSHAIAFAIAGVLLASLMVLTCWWYFMLRIRAKRKAGVGVNSAGSTDDAEQLLHVGNSQESLNVICLTRQAKLEIGSGRFGKVYCGIFCGSYVAVKVFPKEEVNSWRTEKDIYCLSGLQNHENILRYIGSEVHEDCFWIVAEYHEKGCLYDYLKACFAISLFTKNNLTLQDALKIIISMLTGLSFLHEERVMNDGSRKPCIVHRDFKSHNVLLKNSSTAVIADFGLAMICENGKSPEGTRGQVIFYLFLVEKLVGTKRYMSPEVLEGATEFSAFAFRQIDVYAASLVLWEIIRRTVFHSEDVADEYRQPYEDEMGADPSIAMLRMGVAHKKIRPSIRNGIFRSKIGCGLWKTVEEMWNTEPDGRITAGCALERIKRLNALITVENQAFDTSSREEADLSCMYNIRRKDSLSRKDVISDSVYNELYAPPNQRLEYMPNAHRERLYSPIPSDYDHGDNVHSTRAT</sequence>
<evidence type="ECO:0000256" key="12">
    <source>
        <dbReference type="ARBA" id="ARBA00023170"/>
    </source>
</evidence>
<dbReference type="SUPFAM" id="SSF57302">
    <property type="entry name" value="Snake toxin-like"/>
    <property type="match status" value="1"/>
</dbReference>
<evidence type="ECO:0000256" key="7">
    <source>
        <dbReference type="ARBA" id="ARBA00022741"/>
    </source>
</evidence>
<evidence type="ECO:0000313" key="17">
    <source>
        <dbReference type="WBParaSite" id="SMUV_0000029801-mRNA-1"/>
    </source>
</evidence>
<feature type="binding site" evidence="13">
    <location>
        <position position="256"/>
    </location>
    <ligand>
        <name>ATP</name>
        <dbReference type="ChEBI" id="CHEBI:30616"/>
    </ligand>
</feature>
<feature type="domain" description="Protein kinase" evidence="15">
    <location>
        <begin position="229"/>
        <end position="541"/>
    </location>
</feature>
<keyword evidence="5 14" id="KW-0812">Transmembrane</keyword>
<evidence type="ECO:0000256" key="8">
    <source>
        <dbReference type="ARBA" id="ARBA00022777"/>
    </source>
</evidence>
<evidence type="ECO:0000259" key="15">
    <source>
        <dbReference type="PROSITE" id="PS50011"/>
    </source>
</evidence>
<evidence type="ECO:0000256" key="14">
    <source>
        <dbReference type="RuleBase" id="RU361271"/>
    </source>
</evidence>
<keyword evidence="11 14" id="KW-0472">Membrane</keyword>
<reference evidence="17" key="1">
    <citation type="submission" date="2017-02" db="UniProtKB">
        <authorList>
            <consortium name="WormBaseParasite"/>
        </authorList>
    </citation>
    <scope>IDENTIFICATION</scope>
</reference>
<keyword evidence="7 13" id="KW-0547">Nucleotide-binding</keyword>
<evidence type="ECO:0000256" key="9">
    <source>
        <dbReference type="ARBA" id="ARBA00022840"/>
    </source>
</evidence>
<dbReference type="GO" id="GO:0071363">
    <property type="term" value="P:cellular response to growth factor stimulus"/>
    <property type="evidence" value="ECO:0007669"/>
    <property type="project" value="TreeGrafter"/>
</dbReference>
<dbReference type="InterPro" id="IPR045860">
    <property type="entry name" value="Snake_toxin-like_sf"/>
</dbReference>
<keyword evidence="3 14" id="KW-0723">Serine/threonine-protein kinase</keyword>
<dbReference type="EC" id="2.7.11.30" evidence="14"/>
<dbReference type="GO" id="GO:0017002">
    <property type="term" value="F:activin receptor activity"/>
    <property type="evidence" value="ECO:0007669"/>
    <property type="project" value="TreeGrafter"/>
</dbReference>
<keyword evidence="4 14" id="KW-0808">Transferase</keyword>
<dbReference type="Gene3D" id="2.10.60.10">
    <property type="entry name" value="CD59"/>
    <property type="match status" value="1"/>
</dbReference>
<dbReference type="AlphaFoldDB" id="A0A0N5A8A8"/>
<dbReference type="PRINTS" id="PR00653">
    <property type="entry name" value="ACTIVIN2R"/>
</dbReference>
<dbReference type="InterPro" id="IPR000719">
    <property type="entry name" value="Prot_kinase_dom"/>
</dbReference>
<accession>A0A0N5A8A8</accession>
<dbReference type="PROSITE" id="PS50011">
    <property type="entry name" value="PROTEIN_KINASE_DOM"/>
    <property type="match status" value="1"/>
</dbReference>
<dbReference type="PANTHER" id="PTHR23255">
    <property type="entry name" value="TRANSFORMING GROWTH FACTOR-BETA RECEPTOR TYPE I AND II"/>
    <property type="match status" value="1"/>
</dbReference>
<evidence type="ECO:0000256" key="6">
    <source>
        <dbReference type="ARBA" id="ARBA00022729"/>
    </source>
</evidence>
<evidence type="ECO:0000256" key="10">
    <source>
        <dbReference type="ARBA" id="ARBA00022989"/>
    </source>
</evidence>
<dbReference type="STRING" id="451379.A0A0N5A8A8"/>
<comment type="subcellular location">
    <subcellularLocation>
        <location evidence="1 14">Membrane</location>
        <topology evidence="1 14">Single-pass type I membrane protein</topology>
    </subcellularLocation>
</comment>
<dbReference type="PROSITE" id="PS00107">
    <property type="entry name" value="PROTEIN_KINASE_ATP"/>
    <property type="match status" value="1"/>
</dbReference>
<dbReference type="SUPFAM" id="SSF56112">
    <property type="entry name" value="Protein kinase-like (PK-like)"/>
    <property type="match status" value="1"/>
</dbReference>
<dbReference type="Gene3D" id="3.30.200.20">
    <property type="entry name" value="Phosphorylase Kinase, domain 1"/>
    <property type="match status" value="1"/>
</dbReference>
<dbReference type="PANTHER" id="PTHR23255:SF98">
    <property type="entry name" value="SERINE_THREONINE-PROTEIN KINASE RECEPTOR"/>
    <property type="match status" value="1"/>
</dbReference>
<dbReference type="GO" id="GO:0048179">
    <property type="term" value="C:activin receptor complex"/>
    <property type="evidence" value="ECO:0007669"/>
    <property type="project" value="TreeGrafter"/>
</dbReference>
<dbReference type="InterPro" id="IPR011009">
    <property type="entry name" value="Kinase-like_dom_sf"/>
</dbReference>
<dbReference type="InterPro" id="IPR017441">
    <property type="entry name" value="Protein_kinase_ATP_BS"/>
</dbReference>
<evidence type="ECO:0000313" key="16">
    <source>
        <dbReference type="Proteomes" id="UP000046393"/>
    </source>
</evidence>
<evidence type="ECO:0000256" key="1">
    <source>
        <dbReference type="ARBA" id="ARBA00004479"/>
    </source>
</evidence>
<dbReference type="InterPro" id="IPR000333">
    <property type="entry name" value="TGFB_receptor"/>
</dbReference>
<keyword evidence="14" id="KW-0460">Magnesium</keyword>
<proteinExistence type="inferred from homology"/>
<protein>
    <recommendedName>
        <fullName evidence="14">Serine/threonine-protein kinase receptor</fullName>
        <ecNumber evidence="14">2.7.11.30</ecNumber>
    </recommendedName>
</protein>
<evidence type="ECO:0000256" key="2">
    <source>
        <dbReference type="ARBA" id="ARBA00009605"/>
    </source>
</evidence>
<keyword evidence="14" id="KW-0464">Manganese</keyword>
<comment type="catalytic activity">
    <reaction evidence="14">
        <text>L-threonyl-[receptor-protein] + ATP = O-phospho-L-threonyl-[receptor-protein] + ADP + H(+)</text>
        <dbReference type="Rhea" id="RHEA:44880"/>
        <dbReference type="Rhea" id="RHEA-COMP:11024"/>
        <dbReference type="Rhea" id="RHEA-COMP:11025"/>
        <dbReference type="ChEBI" id="CHEBI:15378"/>
        <dbReference type="ChEBI" id="CHEBI:30013"/>
        <dbReference type="ChEBI" id="CHEBI:30616"/>
        <dbReference type="ChEBI" id="CHEBI:61977"/>
        <dbReference type="ChEBI" id="CHEBI:456216"/>
        <dbReference type="EC" id="2.7.11.30"/>
    </reaction>
</comment>
<dbReference type="Gene3D" id="1.10.510.10">
    <property type="entry name" value="Transferase(Phosphotransferase) domain 1"/>
    <property type="match status" value="1"/>
</dbReference>
<keyword evidence="16" id="KW-1185">Reference proteome</keyword>
<feature type="transmembrane region" description="Helical" evidence="14">
    <location>
        <begin position="164"/>
        <end position="186"/>
    </location>
</feature>
<dbReference type="InterPro" id="IPR008271">
    <property type="entry name" value="Ser/Thr_kinase_AS"/>
</dbReference>
<dbReference type="WBParaSite" id="SMUV_0000029801-mRNA-1">
    <property type="protein sequence ID" value="SMUV_0000029801-mRNA-1"/>
    <property type="gene ID" value="SMUV_0000029801"/>
</dbReference>
<keyword evidence="10 14" id="KW-1133">Transmembrane helix</keyword>
<evidence type="ECO:0000256" key="5">
    <source>
        <dbReference type="ARBA" id="ARBA00022692"/>
    </source>
</evidence>
<keyword evidence="6" id="KW-0732">Signal</keyword>
<dbReference type="GO" id="GO:0005524">
    <property type="term" value="F:ATP binding"/>
    <property type="evidence" value="ECO:0007669"/>
    <property type="project" value="UniProtKB-UniRule"/>
</dbReference>
<comment type="cofactor">
    <cofactor evidence="14">
        <name>Mg(2+)</name>
        <dbReference type="ChEBI" id="CHEBI:18420"/>
    </cofactor>
    <cofactor evidence="14">
        <name>Mn(2+)</name>
        <dbReference type="ChEBI" id="CHEBI:29035"/>
    </cofactor>
</comment>
<dbReference type="Proteomes" id="UP000046393">
    <property type="component" value="Unplaced"/>
</dbReference>
<evidence type="ECO:0000256" key="3">
    <source>
        <dbReference type="ARBA" id="ARBA00022527"/>
    </source>
</evidence>
<evidence type="ECO:0000256" key="4">
    <source>
        <dbReference type="ARBA" id="ARBA00022679"/>
    </source>
</evidence>
<dbReference type="PROSITE" id="PS00108">
    <property type="entry name" value="PROTEIN_KINASE_ST"/>
    <property type="match status" value="1"/>
</dbReference>
<name>A0A0N5A8A8_9BILA</name>
<keyword evidence="14" id="KW-0479">Metal-binding</keyword>
<keyword evidence="12 14" id="KW-0675">Receptor</keyword>
<organism evidence="16 17">
    <name type="scientific">Syphacia muris</name>
    <dbReference type="NCBI Taxonomy" id="451379"/>
    <lineage>
        <taxon>Eukaryota</taxon>
        <taxon>Metazoa</taxon>
        <taxon>Ecdysozoa</taxon>
        <taxon>Nematoda</taxon>
        <taxon>Chromadorea</taxon>
        <taxon>Rhabditida</taxon>
        <taxon>Spirurina</taxon>
        <taxon>Oxyuridomorpha</taxon>
        <taxon>Oxyuroidea</taxon>
        <taxon>Oxyuridae</taxon>
        <taxon>Syphacia</taxon>
    </lineage>
</organism>
<dbReference type="GO" id="GO:0046872">
    <property type="term" value="F:metal ion binding"/>
    <property type="evidence" value="ECO:0007669"/>
    <property type="project" value="UniProtKB-KW"/>
</dbReference>
<comment type="similarity">
    <text evidence="2 14">Belongs to the protein kinase superfamily. TKL Ser/Thr protein kinase family. TGFB receptor subfamily.</text>
</comment>
<keyword evidence="9 13" id="KW-0067">ATP-binding</keyword>
<dbReference type="GO" id="GO:0048185">
    <property type="term" value="F:activin binding"/>
    <property type="evidence" value="ECO:0007669"/>
    <property type="project" value="TreeGrafter"/>
</dbReference>
<evidence type="ECO:0000256" key="11">
    <source>
        <dbReference type="ARBA" id="ARBA00023136"/>
    </source>
</evidence>
<evidence type="ECO:0000256" key="13">
    <source>
        <dbReference type="PROSITE-ProRule" id="PRU10141"/>
    </source>
</evidence>
<keyword evidence="8 14" id="KW-0418">Kinase</keyword>